<protein>
    <recommendedName>
        <fullName evidence="3">SIR2-like domain-containing protein</fullName>
    </recommendedName>
</protein>
<gene>
    <name evidence="1" type="ORF">JHL18_17050</name>
</gene>
<sequence>MKVGFLFGAGAEAGYGLPSGGKFALEIFRQDTTEIKELFKELREKIDGSTYYAASWLPDDYKTKSVSSFGKTVFEAIIKDTIEHNREKIIARINDFDAIAKEEEGKLKGSYSKTYTQIVNEVLGTPLKNCNMKHEISFIDYFNEGNKLFESNYFSSLLKLYKTPGIFEVNTKYELRKIILAIFQLQIGALSENLTRKINDGIFKDKDDSIDFLDDIGDVIQLNSQSTGLAGLEYVMENKTIELNSNGDLILSFARNIIETIYSSVLDYKSLIDSNWHYLYCPKDEWAKFCKINIFLLSVREYIVRQLGDGARIKTDGYYHDLISAIEKNIIKTTTIATTNYNVFIQETLKQDICFLNGSTDIWYDPYVNRLGKKEELSKREQHFLVPLIFTQSGTKPMTSIEMSKRYVNMYENFKKSDKLCIVGFGFNKDDEHINGILRTLIDIDDKKVIVIDLDNGRGNENFKETIVNKLKIYNEDNLEIVLVGYDRKVEGVSWLDRVRYL</sequence>
<evidence type="ECO:0000313" key="2">
    <source>
        <dbReference type="Proteomes" id="UP000596739"/>
    </source>
</evidence>
<name>A0ABS1ESH9_9CLOT</name>
<dbReference type="Proteomes" id="UP000596739">
    <property type="component" value="Unassembled WGS sequence"/>
</dbReference>
<accession>A0ABS1ESH9</accession>
<keyword evidence="2" id="KW-1185">Reference proteome</keyword>
<dbReference type="RefSeq" id="WP_200271461.1">
    <property type="nucleotide sequence ID" value="NZ_JAENHN010000046.1"/>
</dbReference>
<comment type="caution">
    <text evidence="1">The sequence shown here is derived from an EMBL/GenBank/DDBJ whole genome shotgun (WGS) entry which is preliminary data.</text>
</comment>
<evidence type="ECO:0000313" key="1">
    <source>
        <dbReference type="EMBL" id="MBK1812334.1"/>
    </source>
</evidence>
<organism evidence="1 2">
    <name type="scientific">Clostridium yunnanense</name>
    <dbReference type="NCBI Taxonomy" id="2800325"/>
    <lineage>
        <taxon>Bacteria</taxon>
        <taxon>Bacillati</taxon>
        <taxon>Bacillota</taxon>
        <taxon>Clostridia</taxon>
        <taxon>Eubacteriales</taxon>
        <taxon>Clostridiaceae</taxon>
        <taxon>Clostridium</taxon>
    </lineage>
</organism>
<evidence type="ECO:0008006" key="3">
    <source>
        <dbReference type="Google" id="ProtNLM"/>
    </source>
</evidence>
<reference evidence="2" key="1">
    <citation type="submission" date="2021-01" db="EMBL/GenBank/DDBJ databases">
        <title>Genome public.</title>
        <authorList>
            <person name="Liu C."/>
            <person name="Sun Q."/>
        </authorList>
    </citation>
    <scope>NUCLEOTIDE SEQUENCE [LARGE SCALE GENOMIC DNA]</scope>
    <source>
        <strain evidence="2">YIM B02505</strain>
    </source>
</reference>
<proteinExistence type="predicted"/>
<dbReference type="EMBL" id="JAENHN010000046">
    <property type="protein sequence ID" value="MBK1812334.1"/>
    <property type="molecule type" value="Genomic_DNA"/>
</dbReference>